<reference evidence="9 10" key="1">
    <citation type="submission" date="2019-03" db="EMBL/GenBank/DDBJ databases">
        <title>Genomic Encyclopedia of Type Strains, Phase IV (KMG-IV): sequencing the most valuable type-strain genomes for metagenomic binning, comparative biology and taxonomic classification.</title>
        <authorList>
            <person name="Goeker M."/>
        </authorList>
    </citation>
    <scope>NUCLEOTIDE SEQUENCE [LARGE SCALE GENOMIC DNA]</scope>
    <source>
        <strain evidence="9 10">DSM 100048</strain>
    </source>
</reference>
<evidence type="ECO:0000256" key="3">
    <source>
        <dbReference type="ARBA" id="ARBA00022448"/>
    </source>
</evidence>
<keyword evidence="4" id="KW-1134">Transmembrane beta strand</keyword>
<dbReference type="RefSeq" id="WP_132477439.1">
    <property type="nucleotide sequence ID" value="NZ_JBHRVM010000001.1"/>
</dbReference>
<dbReference type="OrthoDB" id="9813458at2"/>
<dbReference type="GO" id="GO:1990281">
    <property type="term" value="C:efflux pump complex"/>
    <property type="evidence" value="ECO:0007669"/>
    <property type="project" value="TreeGrafter"/>
</dbReference>
<sequence>MQPLRLKHALALFTLALAVPLANAQDLLQIWQSALQRDPTYAAAQSARNAEQERVPQARAQLLPQIQAQAGTYAQDKRHASELNQGSGSNRNLWSLTLTQPVIDISRWRQLEQSHFHANSADVAQQLAYQDLILRVTQAYFDVLAAQDTLNVIHAQIRAAEHQLQSAQQSFALGGTTIADTHETQARLDLLQASEIQAQNALQISRDRLSTLIYEPVGQLATLRTDTPLPPPQPATIDDWVTQAATANLDVLRADLDARIAENRISVARSGHYPTLSLQAQTGSASDNRLYPNNQGPRSMDSSIGLQLSIPLYSGGGISSEVREQTLRLQQARYQLEAAKRLATQSAQQYFSGVVSGLSQVRALSAAEASSRASLEANQLGYEVGVRVNIDVLNAQQQLYETQRNLARARYDTLMHGLRLKASSGALNESDIIAINNLLASSQQVQ</sequence>
<protein>
    <submittedName>
        <fullName evidence="9">Outer membrane protein</fullName>
    </submittedName>
</protein>
<dbReference type="GO" id="GO:0009279">
    <property type="term" value="C:cell outer membrane"/>
    <property type="evidence" value="ECO:0007669"/>
    <property type="project" value="UniProtKB-SubCell"/>
</dbReference>
<evidence type="ECO:0000256" key="2">
    <source>
        <dbReference type="ARBA" id="ARBA00007613"/>
    </source>
</evidence>
<feature type="chain" id="PRO_5020184737" evidence="8">
    <location>
        <begin position="25"/>
        <end position="446"/>
    </location>
</feature>
<gene>
    <name evidence="9" type="ORF">EV686_1079</name>
</gene>
<dbReference type="EMBL" id="SMBX01000007">
    <property type="protein sequence ID" value="TCU95951.1"/>
    <property type="molecule type" value="Genomic_DNA"/>
</dbReference>
<evidence type="ECO:0000256" key="7">
    <source>
        <dbReference type="ARBA" id="ARBA00023237"/>
    </source>
</evidence>
<keyword evidence="6" id="KW-0472">Membrane</keyword>
<dbReference type="AlphaFoldDB" id="A0A4R3UXZ8"/>
<comment type="caution">
    <text evidence="9">The sequence shown here is derived from an EMBL/GenBank/DDBJ whole genome shotgun (WGS) entry which is preliminary data.</text>
</comment>
<dbReference type="PANTHER" id="PTHR30026">
    <property type="entry name" value="OUTER MEMBRANE PROTEIN TOLC"/>
    <property type="match status" value="1"/>
</dbReference>
<organism evidence="9 10">
    <name type="scientific">Paracandidimonas soli</name>
    <dbReference type="NCBI Taxonomy" id="1917182"/>
    <lineage>
        <taxon>Bacteria</taxon>
        <taxon>Pseudomonadati</taxon>
        <taxon>Pseudomonadota</taxon>
        <taxon>Betaproteobacteria</taxon>
        <taxon>Burkholderiales</taxon>
        <taxon>Alcaligenaceae</taxon>
        <taxon>Paracandidimonas</taxon>
    </lineage>
</organism>
<evidence type="ECO:0000256" key="8">
    <source>
        <dbReference type="SAM" id="SignalP"/>
    </source>
</evidence>
<feature type="signal peptide" evidence="8">
    <location>
        <begin position="1"/>
        <end position="24"/>
    </location>
</feature>
<keyword evidence="7" id="KW-0998">Cell outer membrane</keyword>
<keyword evidence="3" id="KW-0813">Transport</keyword>
<dbReference type="PANTHER" id="PTHR30026:SF20">
    <property type="entry name" value="OUTER MEMBRANE PROTEIN TOLC"/>
    <property type="match status" value="1"/>
</dbReference>
<name>A0A4R3UXZ8_9BURK</name>
<evidence type="ECO:0000256" key="5">
    <source>
        <dbReference type="ARBA" id="ARBA00022692"/>
    </source>
</evidence>
<dbReference type="InterPro" id="IPR010130">
    <property type="entry name" value="T1SS_OMP_TolC"/>
</dbReference>
<keyword evidence="8" id="KW-0732">Signal</keyword>
<dbReference type="GO" id="GO:0015562">
    <property type="term" value="F:efflux transmembrane transporter activity"/>
    <property type="evidence" value="ECO:0007669"/>
    <property type="project" value="InterPro"/>
</dbReference>
<keyword evidence="5" id="KW-0812">Transmembrane</keyword>
<evidence type="ECO:0000256" key="6">
    <source>
        <dbReference type="ARBA" id="ARBA00023136"/>
    </source>
</evidence>
<dbReference type="Proteomes" id="UP000294692">
    <property type="component" value="Unassembled WGS sequence"/>
</dbReference>
<comment type="similarity">
    <text evidence="2">Belongs to the outer membrane factor (OMF) (TC 1.B.17) family.</text>
</comment>
<dbReference type="NCBIfam" id="TIGR01844">
    <property type="entry name" value="type_I_sec_TolC"/>
    <property type="match status" value="1"/>
</dbReference>
<evidence type="ECO:0000313" key="10">
    <source>
        <dbReference type="Proteomes" id="UP000294692"/>
    </source>
</evidence>
<evidence type="ECO:0000256" key="4">
    <source>
        <dbReference type="ARBA" id="ARBA00022452"/>
    </source>
</evidence>
<evidence type="ECO:0000256" key="1">
    <source>
        <dbReference type="ARBA" id="ARBA00004442"/>
    </source>
</evidence>
<dbReference type="InterPro" id="IPR051906">
    <property type="entry name" value="TolC-like"/>
</dbReference>
<dbReference type="GO" id="GO:0015288">
    <property type="term" value="F:porin activity"/>
    <property type="evidence" value="ECO:0007669"/>
    <property type="project" value="TreeGrafter"/>
</dbReference>
<dbReference type="Pfam" id="PF02321">
    <property type="entry name" value="OEP"/>
    <property type="match status" value="2"/>
</dbReference>
<dbReference type="SUPFAM" id="SSF56954">
    <property type="entry name" value="Outer membrane efflux proteins (OEP)"/>
    <property type="match status" value="1"/>
</dbReference>
<dbReference type="Gene3D" id="1.20.1600.10">
    <property type="entry name" value="Outer membrane efflux proteins (OEP)"/>
    <property type="match status" value="1"/>
</dbReference>
<dbReference type="InterPro" id="IPR003423">
    <property type="entry name" value="OMP_efflux"/>
</dbReference>
<accession>A0A4R3UXZ8</accession>
<evidence type="ECO:0000313" key="9">
    <source>
        <dbReference type="EMBL" id="TCU95951.1"/>
    </source>
</evidence>
<comment type="subcellular location">
    <subcellularLocation>
        <location evidence="1">Cell outer membrane</location>
    </subcellularLocation>
</comment>
<proteinExistence type="inferred from homology"/>
<keyword evidence="10" id="KW-1185">Reference proteome</keyword>